<feature type="compositionally biased region" description="Basic residues" evidence="1">
    <location>
        <begin position="1"/>
        <end position="10"/>
    </location>
</feature>
<name>B4FQD2_MAIZE</name>
<evidence type="ECO:0000313" key="2">
    <source>
        <dbReference type="EMBL" id="ACF84325.1"/>
    </source>
</evidence>
<protein>
    <submittedName>
        <fullName evidence="2">Uncharacterized protein</fullName>
    </submittedName>
</protein>
<feature type="compositionally biased region" description="Basic and acidic residues" evidence="1">
    <location>
        <begin position="71"/>
        <end position="80"/>
    </location>
</feature>
<sequence length="144" mass="14857">MQARRLRRARGREPGHLPPDHLRGPKAVGPADGVRPGQVRVRRRDGGHDGVGGDPDDPVRRGAEDLPWACHGDDAHRPDGGADGAGVRVARAPVAAAAGLQGQGGVHGGDGSAAAGRSEAAKPRVLIGRADGRAHAWLQCARVR</sequence>
<accession>B4FQD2</accession>
<feature type="compositionally biased region" description="Basic and acidic residues" evidence="1">
    <location>
        <begin position="11"/>
        <end position="23"/>
    </location>
</feature>
<reference evidence="2" key="1">
    <citation type="journal article" date="2009" name="PLoS Genet.">
        <title>Sequencing, mapping, and analysis of 27,455 maize full-length cDNAs.</title>
        <authorList>
            <person name="Soderlund C."/>
            <person name="Descour A."/>
            <person name="Kudrna D."/>
            <person name="Bomhoff M."/>
            <person name="Boyd L."/>
            <person name="Currie J."/>
            <person name="Angelova A."/>
            <person name="Collura K."/>
            <person name="Wissotski M."/>
            <person name="Ashley E."/>
            <person name="Morrow D."/>
            <person name="Fernandes J."/>
            <person name="Walbot V."/>
            <person name="Yu Y."/>
        </authorList>
    </citation>
    <scope>NUCLEOTIDE SEQUENCE</scope>
    <source>
        <strain evidence="2">B73</strain>
    </source>
</reference>
<evidence type="ECO:0000256" key="1">
    <source>
        <dbReference type="SAM" id="MobiDB-lite"/>
    </source>
</evidence>
<feature type="region of interest" description="Disordered" evidence="1">
    <location>
        <begin position="1"/>
        <end position="85"/>
    </location>
</feature>
<organism evidence="2">
    <name type="scientific">Zea mays</name>
    <name type="common">Maize</name>
    <dbReference type="NCBI Taxonomy" id="4577"/>
    <lineage>
        <taxon>Eukaryota</taxon>
        <taxon>Viridiplantae</taxon>
        <taxon>Streptophyta</taxon>
        <taxon>Embryophyta</taxon>
        <taxon>Tracheophyta</taxon>
        <taxon>Spermatophyta</taxon>
        <taxon>Magnoliopsida</taxon>
        <taxon>Liliopsida</taxon>
        <taxon>Poales</taxon>
        <taxon>Poaceae</taxon>
        <taxon>PACMAD clade</taxon>
        <taxon>Panicoideae</taxon>
        <taxon>Andropogonodae</taxon>
        <taxon>Andropogoneae</taxon>
        <taxon>Tripsacinae</taxon>
        <taxon>Zea</taxon>
    </lineage>
</organism>
<dbReference type="AlphaFoldDB" id="B4FQD2"/>
<feature type="compositionally biased region" description="Gly residues" evidence="1">
    <location>
        <begin position="101"/>
        <end position="111"/>
    </location>
</feature>
<proteinExistence type="evidence at transcript level"/>
<dbReference type="EMBL" id="BT039320">
    <property type="protein sequence ID" value="ACF84325.1"/>
    <property type="molecule type" value="mRNA"/>
</dbReference>
<feature type="region of interest" description="Disordered" evidence="1">
    <location>
        <begin position="99"/>
        <end position="119"/>
    </location>
</feature>